<dbReference type="InterPro" id="IPR005900">
    <property type="entry name" value="6-phosphogluconolactonase_DevB"/>
</dbReference>
<evidence type="ECO:0000256" key="2">
    <source>
        <dbReference type="ARBA" id="ARBA00002681"/>
    </source>
</evidence>
<dbReference type="NCBIfam" id="TIGR01198">
    <property type="entry name" value="pgl"/>
    <property type="match status" value="1"/>
</dbReference>
<comment type="similarity">
    <text evidence="4 7">Belongs to the glucosamine/galactosamine-6-phosphate isomerase family. 6-phosphogluconolactonase subfamily.</text>
</comment>
<dbReference type="InterPro" id="IPR037171">
    <property type="entry name" value="NagB/RpiA_transferase-like"/>
</dbReference>
<reference evidence="9 10" key="1">
    <citation type="submission" date="2022-02" db="EMBL/GenBank/DDBJ databases">
        <title>Phenotypic, genotypic and serological characterization of Edwardsiella ictaluri from catfish and ornamental fish species.</title>
        <authorList>
            <person name="Rose D."/>
            <person name="Tekedar H.C."/>
            <person name="Waldbieser G.C."/>
            <person name="Aarattuthodi S."/>
            <person name="Griffin M.J."/>
        </authorList>
    </citation>
    <scope>NUCLEOTIDE SEQUENCE [LARGE SCALE GENOMIC DNA]</scope>
    <source>
        <strain evidence="9 10">13 TAL-140 K3</strain>
    </source>
</reference>
<dbReference type="InterPro" id="IPR006148">
    <property type="entry name" value="Glc/Gal-6P_isomerase"/>
</dbReference>
<feature type="domain" description="Glucosamine/galactosamine-6-phosphate isomerase" evidence="8">
    <location>
        <begin position="9"/>
        <end position="221"/>
    </location>
</feature>
<evidence type="ECO:0000256" key="3">
    <source>
        <dbReference type="ARBA" id="ARBA00004961"/>
    </source>
</evidence>
<comment type="catalytic activity">
    <reaction evidence="1 7">
        <text>6-phospho-D-glucono-1,5-lactone + H2O = 6-phospho-D-gluconate + H(+)</text>
        <dbReference type="Rhea" id="RHEA:12556"/>
        <dbReference type="ChEBI" id="CHEBI:15377"/>
        <dbReference type="ChEBI" id="CHEBI:15378"/>
        <dbReference type="ChEBI" id="CHEBI:57955"/>
        <dbReference type="ChEBI" id="CHEBI:58759"/>
        <dbReference type="EC" id="3.1.1.31"/>
    </reaction>
</comment>
<dbReference type="InterPro" id="IPR039104">
    <property type="entry name" value="6PGL"/>
</dbReference>
<evidence type="ECO:0000256" key="7">
    <source>
        <dbReference type="RuleBase" id="RU365095"/>
    </source>
</evidence>
<evidence type="ECO:0000256" key="4">
    <source>
        <dbReference type="ARBA" id="ARBA00010662"/>
    </source>
</evidence>
<dbReference type="PANTHER" id="PTHR11054">
    <property type="entry name" value="6-PHOSPHOGLUCONOLACTONASE"/>
    <property type="match status" value="1"/>
</dbReference>
<evidence type="ECO:0000256" key="5">
    <source>
        <dbReference type="ARBA" id="ARBA00013198"/>
    </source>
</evidence>
<dbReference type="EMBL" id="CP092014">
    <property type="protein sequence ID" value="WFN96021.1"/>
    <property type="molecule type" value="Genomic_DNA"/>
</dbReference>
<dbReference type="CDD" id="cd01400">
    <property type="entry name" value="6PGL"/>
    <property type="match status" value="1"/>
</dbReference>
<dbReference type="GO" id="GO:0017057">
    <property type="term" value="F:6-phosphogluconolactonase activity"/>
    <property type="evidence" value="ECO:0007669"/>
    <property type="project" value="UniProtKB-EC"/>
</dbReference>
<dbReference type="PANTHER" id="PTHR11054:SF0">
    <property type="entry name" value="6-PHOSPHOGLUCONOLACTONASE"/>
    <property type="match status" value="1"/>
</dbReference>
<dbReference type="RefSeq" id="WP_015870949.1">
    <property type="nucleotide sequence ID" value="NZ_AP028097.1"/>
</dbReference>
<protein>
    <recommendedName>
        <fullName evidence="6 7">6-phosphogluconolactonase</fullName>
        <shortName evidence="7">6PGL</shortName>
        <ecNumber evidence="5 7">3.1.1.31</ecNumber>
    </recommendedName>
</protein>
<sequence length="231" mass="24600">MAHLIEFGSADALNIHLAEAVAERLRQGIAACGQASLVVSGGRTPLGLFAVLREQALEWSRVWVTLADERWVGTDDDASNEQLVRANLLQGPAAAARFIGLKNDAATPFDGAQAAEAALAVMARPFDALILGMGDDGHTASLFPGAENLFPALAMDSGRVCMGMTPLTAPLDRITLTLPALLDSRHIYLHLVGNAKRRVYEQAAGGAEVNEMPIRAVLQQSMTPVDVYWTA</sequence>
<dbReference type="GeneID" id="69538586"/>
<dbReference type="EC" id="3.1.1.31" evidence="5 7"/>
<dbReference type="Proteomes" id="UP001222680">
    <property type="component" value="Chromosome"/>
</dbReference>
<dbReference type="Pfam" id="PF01182">
    <property type="entry name" value="Glucosamine_iso"/>
    <property type="match status" value="1"/>
</dbReference>
<evidence type="ECO:0000313" key="10">
    <source>
        <dbReference type="Proteomes" id="UP001222680"/>
    </source>
</evidence>
<keyword evidence="10" id="KW-1185">Reference proteome</keyword>
<dbReference type="SUPFAM" id="SSF100950">
    <property type="entry name" value="NagB/RpiA/CoA transferase-like"/>
    <property type="match status" value="1"/>
</dbReference>
<name>A0ABY8GF94_EDWIC</name>
<gene>
    <name evidence="7 9" type="primary">pgl</name>
    <name evidence="9" type="ORF">MAY91_14545</name>
</gene>
<accession>A0ABY8GF94</accession>
<comment type="pathway">
    <text evidence="3 7">Carbohydrate degradation; pentose phosphate pathway; D-ribulose 5-phosphate from D-glucose 6-phosphate (oxidative stage): step 2/3.</text>
</comment>
<organism evidence="9 10">
    <name type="scientific">Edwardsiella ictaluri</name>
    <dbReference type="NCBI Taxonomy" id="67780"/>
    <lineage>
        <taxon>Bacteria</taxon>
        <taxon>Pseudomonadati</taxon>
        <taxon>Pseudomonadota</taxon>
        <taxon>Gammaproteobacteria</taxon>
        <taxon>Enterobacterales</taxon>
        <taxon>Hafniaceae</taxon>
        <taxon>Edwardsiella</taxon>
    </lineage>
</organism>
<comment type="function">
    <text evidence="2 7">Hydrolysis of 6-phosphogluconolactone to 6-phosphogluconate.</text>
</comment>
<evidence type="ECO:0000313" key="9">
    <source>
        <dbReference type="EMBL" id="WFN96021.1"/>
    </source>
</evidence>
<dbReference type="Gene3D" id="3.40.50.1360">
    <property type="match status" value="1"/>
</dbReference>
<evidence type="ECO:0000256" key="1">
    <source>
        <dbReference type="ARBA" id="ARBA00000832"/>
    </source>
</evidence>
<evidence type="ECO:0000259" key="8">
    <source>
        <dbReference type="Pfam" id="PF01182"/>
    </source>
</evidence>
<proteinExistence type="inferred from homology"/>
<evidence type="ECO:0000256" key="6">
    <source>
        <dbReference type="ARBA" id="ARBA00020337"/>
    </source>
</evidence>
<keyword evidence="7 9" id="KW-0378">Hydrolase</keyword>